<feature type="compositionally biased region" description="Basic and acidic residues" evidence="1">
    <location>
        <begin position="59"/>
        <end position="80"/>
    </location>
</feature>
<sequence length="80" mass="9276">MIEMNNTYNAKRHKMINQLFEKFSPKSPGFAYIASFDSGVTISLLKKENRKALQTKGKSVKDKLQEGNIKRKIRESNRDK</sequence>
<evidence type="ECO:0000313" key="3">
    <source>
        <dbReference type="Proteomes" id="UP000295285"/>
    </source>
</evidence>
<dbReference type="AlphaFoldDB" id="A0A4R4AZM3"/>
<feature type="region of interest" description="Disordered" evidence="1">
    <location>
        <begin position="52"/>
        <end position="80"/>
    </location>
</feature>
<comment type="caution">
    <text evidence="2">The sequence shown here is derived from an EMBL/GenBank/DDBJ whole genome shotgun (WGS) entry which is preliminary data.</text>
</comment>
<accession>A0A4R4AZM3</accession>
<organism evidence="2 3">
    <name type="scientific">Bacillus thuringiensis</name>
    <dbReference type="NCBI Taxonomy" id="1428"/>
    <lineage>
        <taxon>Bacteria</taxon>
        <taxon>Bacillati</taxon>
        <taxon>Bacillota</taxon>
        <taxon>Bacilli</taxon>
        <taxon>Bacillales</taxon>
        <taxon>Bacillaceae</taxon>
        <taxon>Bacillus</taxon>
        <taxon>Bacillus cereus group</taxon>
    </lineage>
</organism>
<proteinExistence type="predicted"/>
<reference evidence="2 3" key="1">
    <citation type="submission" date="2019-03" db="EMBL/GenBank/DDBJ databases">
        <title>Above-ground endophytic microbial communities from plants in different locations in the United States.</title>
        <authorList>
            <person name="Frank C."/>
        </authorList>
    </citation>
    <scope>NUCLEOTIDE SEQUENCE [LARGE SCALE GENOMIC DNA]</scope>
    <source>
        <strain evidence="2 3">LP_2_YM</strain>
    </source>
</reference>
<gene>
    <name evidence="2" type="ORF">EC910_12936</name>
</gene>
<protein>
    <submittedName>
        <fullName evidence="2">Uncharacterized protein</fullName>
    </submittedName>
</protein>
<dbReference type="Proteomes" id="UP000295285">
    <property type="component" value="Unassembled WGS sequence"/>
</dbReference>
<dbReference type="EMBL" id="SMDG01000029">
    <property type="protein sequence ID" value="TCW46263.1"/>
    <property type="molecule type" value="Genomic_DNA"/>
</dbReference>
<evidence type="ECO:0000256" key="1">
    <source>
        <dbReference type="SAM" id="MobiDB-lite"/>
    </source>
</evidence>
<evidence type="ECO:0000313" key="2">
    <source>
        <dbReference type="EMBL" id="TCW46263.1"/>
    </source>
</evidence>
<name>A0A4R4AZM3_BACTU</name>